<proteinExistence type="predicted"/>
<dbReference type="PANTHER" id="PTHR33387">
    <property type="entry name" value="RMLC-LIKE JELLY ROLL FOLD PROTEIN"/>
    <property type="match status" value="1"/>
</dbReference>
<reference evidence="3" key="1">
    <citation type="submission" date="2016-11" db="EMBL/GenBank/DDBJ databases">
        <authorList>
            <person name="Varghese N."/>
            <person name="Submissions S."/>
        </authorList>
    </citation>
    <scope>NUCLEOTIDE SEQUENCE [LARGE SCALE GENOMIC DNA]</scope>
    <source>
        <strain evidence="3">DSM 22363</strain>
    </source>
</reference>
<dbReference type="SUPFAM" id="SSF51182">
    <property type="entry name" value="RmlC-like cupins"/>
    <property type="match status" value="1"/>
</dbReference>
<evidence type="ECO:0000259" key="1">
    <source>
        <dbReference type="Pfam" id="PF06172"/>
    </source>
</evidence>
<dbReference type="InterPro" id="IPR014710">
    <property type="entry name" value="RmlC-like_jellyroll"/>
</dbReference>
<dbReference type="Pfam" id="PF06172">
    <property type="entry name" value="Cupin_5"/>
    <property type="match status" value="1"/>
</dbReference>
<dbReference type="Gene3D" id="2.60.120.10">
    <property type="entry name" value="Jelly Rolls"/>
    <property type="match status" value="1"/>
</dbReference>
<feature type="domain" description="DUF985" evidence="1">
    <location>
        <begin position="46"/>
        <end position="167"/>
    </location>
</feature>
<name>A0A1N6CW18_9SPHN</name>
<dbReference type="Proteomes" id="UP000185192">
    <property type="component" value="Unassembled WGS sequence"/>
</dbReference>
<dbReference type="STRING" id="1123272.SAMN02745824_1111"/>
<dbReference type="CDD" id="cd06121">
    <property type="entry name" value="cupin_YML079wp"/>
    <property type="match status" value="1"/>
</dbReference>
<organism evidence="2 3">
    <name type="scientific">Parasphingorhabdus marina DSM 22363</name>
    <dbReference type="NCBI Taxonomy" id="1123272"/>
    <lineage>
        <taxon>Bacteria</taxon>
        <taxon>Pseudomonadati</taxon>
        <taxon>Pseudomonadota</taxon>
        <taxon>Alphaproteobacteria</taxon>
        <taxon>Sphingomonadales</taxon>
        <taxon>Sphingomonadaceae</taxon>
        <taxon>Parasphingorhabdus</taxon>
    </lineage>
</organism>
<dbReference type="InterPro" id="IPR011051">
    <property type="entry name" value="RmlC_Cupin_sf"/>
</dbReference>
<dbReference type="InterPro" id="IPR039935">
    <property type="entry name" value="YML079W-like"/>
</dbReference>
<dbReference type="AlphaFoldDB" id="A0A1N6CW18"/>
<gene>
    <name evidence="2" type="ORF">SAMN02745824_1111</name>
</gene>
<sequence length="183" mass="20498">MRMRNGLDCHVDIMEPRWAKHLLLPSKLPEIRENGVCSLTEVKAESIISQLGMQPHPEGGFFAETFRDDYSTAIFFLLRAGEKSRWHRVKGSVEIWHFHAGAPLVLQLWVEKGAVEDHVLGCDLEDNQRPQLVVPPGAWQTAESLGQWTLVSCTVAPAFDFANFELAPPGWQPPETGSDIPES</sequence>
<evidence type="ECO:0000313" key="2">
    <source>
        <dbReference type="EMBL" id="SIN62675.1"/>
    </source>
</evidence>
<protein>
    <recommendedName>
        <fullName evidence="1">DUF985 domain-containing protein</fullName>
    </recommendedName>
</protein>
<accession>A0A1N6CW18</accession>
<dbReference type="InterPro" id="IPR009327">
    <property type="entry name" value="Cupin_DUF985"/>
</dbReference>
<keyword evidence="3" id="KW-1185">Reference proteome</keyword>
<dbReference type="PANTHER" id="PTHR33387:SF3">
    <property type="entry name" value="DUF985 DOMAIN-CONTAINING PROTEIN"/>
    <property type="match status" value="1"/>
</dbReference>
<evidence type="ECO:0000313" key="3">
    <source>
        <dbReference type="Proteomes" id="UP000185192"/>
    </source>
</evidence>
<dbReference type="EMBL" id="FSQW01000001">
    <property type="protein sequence ID" value="SIN62675.1"/>
    <property type="molecule type" value="Genomic_DNA"/>
</dbReference>